<dbReference type="Pfam" id="PF03992">
    <property type="entry name" value="ABM"/>
    <property type="match status" value="1"/>
</dbReference>
<dbReference type="EC" id="1.14.-.-" evidence="3"/>
<dbReference type="EMBL" id="JAPWIS010000010">
    <property type="protein sequence ID" value="MCZ4585961.1"/>
    <property type="molecule type" value="Genomic_DNA"/>
</dbReference>
<evidence type="ECO:0000313" key="5">
    <source>
        <dbReference type="Proteomes" id="UP001231166"/>
    </source>
</evidence>
<feature type="domain" description="ABM" evidence="1">
    <location>
        <begin position="8"/>
        <end position="98"/>
    </location>
</feature>
<dbReference type="RefSeq" id="WP_269591484.1">
    <property type="nucleotide sequence ID" value="NZ_CP130956.1"/>
</dbReference>
<protein>
    <submittedName>
        <fullName evidence="3">Antibiotic biosynthesis monooxygenase</fullName>
        <ecNumber evidence="3">1.14.-.-</ecNumber>
    </submittedName>
</protein>
<keyword evidence="4" id="KW-1185">Reference proteome</keyword>
<reference evidence="3" key="2">
    <citation type="submission" date="2023-07" db="EMBL/GenBank/DDBJ databases">
        <title>Genomic analysis of Rhodococcus opacus VOC-14 with glycol ethers degradation activity.</title>
        <authorList>
            <person name="Narkevich D.A."/>
            <person name="Hlushen A.M."/>
            <person name="Akhremchuk A.E."/>
            <person name="Sikolenko M.A."/>
            <person name="Valentovich L.N."/>
        </authorList>
    </citation>
    <scope>NUCLEOTIDE SEQUENCE</scope>
    <source>
        <strain evidence="3">VOC-14</strain>
        <plasmid evidence="3">pRho-VOC14-L</plasmid>
    </source>
</reference>
<keyword evidence="3" id="KW-0614">Plasmid</keyword>
<dbReference type="SUPFAM" id="SSF54909">
    <property type="entry name" value="Dimeric alpha+beta barrel"/>
    <property type="match status" value="1"/>
</dbReference>
<dbReference type="InterPro" id="IPR011008">
    <property type="entry name" value="Dimeric_a/b-barrel"/>
</dbReference>
<geneLocation type="plasmid" evidence="3 5">
    <name>pRho-VOC14-L</name>
</geneLocation>
<evidence type="ECO:0000313" key="2">
    <source>
        <dbReference type="EMBL" id="MCZ4585961.1"/>
    </source>
</evidence>
<dbReference type="PROSITE" id="PS51725">
    <property type="entry name" value="ABM"/>
    <property type="match status" value="1"/>
</dbReference>
<accession>A0AAX3YTL5</accession>
<keyword evidence="3" id="KW-0503">Monooxygenase</keyword>
<dbReference type="EMBL" id="CP130956">
    <property type="protein sequence ID" value="WLF52083.1"/>
    <property type="molecule type" value="Genomic_DNA"/>
</dbReference>
<dbReference type="Gene3D" id="3.30.70.100">
    <property type="match status" value="1"/>
</dbReference>
<gene>
    <name evidence="2" type="ORF">O4328_20035</name>
    <name evidence="3" type="ORF">Q5707_42360</name>
</gene>
<evidence type="ECO:0000313" key="3">
    <source>
        <dbReference type="EMBL" id="WLF52083.1"/>
    </source>
</evidence>
<sequence>MKIEKLCAVEQAALTVRPGTQPDFEVAVEKGIDILARADGFRWAHLLHGHEAPDTYVLLVGWDSVEHHTVGFAGSELFVEWRAQIAPFLAGAPTVAHYTPT</sequence>
<keyword evidence="3" id="KW-0560">Oxidoreductase</keyword>
<name>A0AAX3YTL5_RHOOP</name>
<proteinExistence type="predicted"/>
<dbReference type="Proteomes" id="UP001231166">
    <property type="component" value="Plasmid pRho-VOC14-L"/>
</dbReference>
<dbReference type="InterPro" id="IPR007138">
    <property type="entry name" value="ABM_dom"/>
</dbReference>
<dbReference type="Proteomes" id="UP001066327">
    <property type="component" value="Unassembled WGS sequence"/>
</dbReference>
<reference evidence="2" key="1">
    <citation type="submission" date="2022-12" db="EMBL/GenBank/DDBJ databases">
        <authorList>
            <person name="Krivoruchko A.V."/>
            <person name="Elkin A."/>
        </authorList>
    </citation>
    <scope>NUCLEOTIDE SEQUENCE</scope>
    <source>
        <strain evidence="2">IEGM 249</strain>
    </source>
</reference>
<organism evidence="3 5">
    <name type="scientific">Rhodococcus opacus</name>
    <name type="common">Nocardia opaca</name>
    <dbReference type="NCBI Taxonomy" id="37919"/>
    <lineage>
        <taxon>Bacteria</taxon>
        <taxon>Bacillati</taxon>
        <taxon>Actinomycetota</taxon>
        <taxon>Actinomycetes</taxon>
        <taxon>Mycobacteriales</taxon>
        <taxon>Nocardiaceae</taxon>
        <taxon>Rhodococcus</taxon>
    </lineage>
</organism>
<dbReference type="AlphaFoldDB" id="A0AAX3YTL5"/>
<evidence type="ECO:0000313" key="4">
    <source>
        <dbReference type="Proteomes" id="UP001066327"/>
    </source>
</evidence>
<evidence type="ECO:0000259" key="1">
    <source>
        <dbReference type="PROSITE" id="PS51725"/>
    </source>
</evidence>
<dbReference type="GO" id="GO:0004497">
    <property type="term" value="F:monooxygenase activity"/>
    <property type="evidence" value="ECO:0007669"/>
    <property type="project" value="UniProtKB-KW"/>
</dbReference>